<evidence type="ECO:0000256" key="1">
    <source>
        <dbReference type="SAM" id="MobiDB-lite"/>
    </source>
</evidence>
<feature type="region of interest" description="Disordered" evidence="1">
    <location>
        <begin position="1"/>
        <end position="30"/>
    </location>
</feature>
<name>A0AAV4PQV9_CAEEX</name>
<dbReference type="EMBL" id="BPLR01004961">
    <property type="protein sequence ID" value="GIX98775.1"/>
    <property type="molecule type" value="Genomic_DNA"/>
</dbReference>
<evidence type="ECO:0000313" key="3">
    <source>
        <dbReference type="Proteomes" id="UP001054945"/>
    </source>
</evidence>
<proteinExistence type="predicted"/>
<sequence>MTPTTIRPKRFLDDLPEGSRKTPTTIKFDDPTIPVTTTSVAAQNIIAADNISPDTSIQSNQGVQIGKRKTGVDDFALLLP</sequence>
<organism evidence="2 3">
    <name type="scientific">Caerostris extrusa</name>
    <name type="common">Bark spider</name>
    <name type="synonym">Caerostris bankana</name>
    <dbReference type="NCBI Taxonomy" id="172846"/>
    <lineage>
        <taxon>Eukaryota</taxon>
        <taxon>Metazoa</taxon>
        <taxon>Ecdysozoa</taxon>
        <taxon>Arthropoda</taxon>
        <taxon>Chelicerata</taxon>
        <taxon>Arachnida</taxon>
        <taxon>Araneae</taxon>
        <taxon>Araneomorphae</taxon>
        <taxon>Entelegynae</taxon>
        <taxon>Araneoidea</taxon>
        <taxon>Araneidae</taxon>
        <taxon>Caerostris</taxon>
    </lineage>
</organism>
<feature type="compositionally biased region" description="Basic and acidic residues" evidence="1">
    <location>
        <begin position="10"/>
        <end position="20"/>
    </location>
</feature>
<gene>
    <name evidence="2" type="ORF">CEXT_699791</name>
</gene>
<protein>
    <submittedName>
        <fullName evidence="2">Uncharacterized protein</fullName>
    </submittedName>
</protein>
<dbReference type="Proteomes" id="UP001054945">
    <property type="component" value="Unassembled WGS sequence"/>
</dbReference>
<accession>A0AAV4PQV9</accession>
<evidence type="ECO:0000313" key="2">
    <source>
        <dbReference type="EMBL" id="GIX98775.1"/>
    </source>
</evidence>
<reference evidence="2 3" key="1">
    <citation type="submission" date="2021-06" db="EMBL/GenBank/DDBJ databases">
        <title>Caerostris extrusa draft genome.</title>
        <authorList>
            <person name="Kono N."/>
            <person name="Arakawa K."/>
        </authorList>
    </citation>
    <scope>NUCLEOTIDE SEQUENCE [LARGE SCALE GENOMIC DNA]</scope>
</reference>
<dbReference type="AlphaFoldDB" id="A0AAV4PQV9"/>
<keyword evidence="3" id="KW-1185">Reference proteome</keyword>
<comment type="caution">
    <text evidence="2">The sequence shown here is derived from an EMBL/GenBank/DDBJ whole genome shotgun (WGS) entry which is preliminary data.</text>
</comment>